<keyword evidence="1" id="KW-1133">Transmembrane helix</keyword>
<dbReference type="RefSeq" id="WP_067682636.1">
    <property type="nucleotide sequence ID" value="NZ_CP016591.1"/>
</dbReference>
<name>A0A1B2AFW5_9SPHN</name>
<dbReference type="PATRIC" id="fig|692370.5.peg.2560"/>
<feature type="transmembrane region" description="Helical" evidence="1">
    <location>
        <begin position="27"/>
        <end position="44"/>
    </location>
</feature>
<dbReference type="InterPro" id="IPR011990">
    <property type="entry name" value="TPR-like_helical_dom_sf"/>
</dbReference>
<keyword evidence="3" id="KW-1185">Reference proteome</keyword>
<evidence type="ECO:0000313" key="3">
    <source>
        <dbReference type="Proteomes" id="UP000092932"/>
    </source>
</evidence>
<reference evidence="2 3" key="1">
    <citation type="submission" date="2016-07" db="EMBL/GenBank/DDBJ databases">
        <title>Complete genome sequence of Altererythrobacter dongtanensis KCTC 22672, a type strain with esterase isolated from tidal flat.</title>
        <authorList>
            <person name="Cheng H."/>
            <person name="Wu Y.-H."/>
            <person name="Zhou P."/>
            <person name="Huo Y.-Y."/>
            <person name="Wang C.-S."/>
            <person name="Xu X.-W."/>
        </authorList>
    </citation>
    <scope>NUCLEOTIDE SEQUENCE [LARGE SCALE GENOMIC DNA]</scope>
    <source>
        <strain evidence="2 3">KCTC 22672</strain>
    </source>
</reference>
<evidence type="ECO:0000256" key="1">
    <source>
        <dbReference type="SAM" id="Phobius"/>
    </source>
</evidence>
<dbReference type="AlphaFoldDB" id="A0A1B2AFW5"/>
<dbReference type="Pfam" id="PF14559">
    <property type="entry name" value="TPR_19"/>
    <property type="match status" value="1"/>
</dbReference>
<dbReference type="Gene3D" id="1.25.40.10">
    <property type="entry name" value="Tetratricopeptide repeat domain"/>
    <property type="match status" value="1"/>
</dbReference>
<dbReference type="Proteomes" id="UP000092932">
    <property type="component" value="Chromosome"/>
</dbReference>
<sequence>MNFIPILLLAVAAFGLAVIVLRLPRTGWSLLGAALMFGLAGYALQGSPGQSGAPKSSAAGAAREGTELVEARRAIYGPAPPSNYVTVADGFARRGQFSDAAGILRASLAKSPDDPEARLALANALMEHADGQLTPAAVYAYETAERADPGQPGPGFFLGVALIRSGRLMQARQLWAEMLEKAPADAAWREGLQERLERLDELIAQTGTP</sequence>
<proteinExistence type="predicted"/>
<dbReference type="SUPFAM" id="SSF48452">
    <property type="entry name" value="TPR-like"/>
    <property type="match status" value="1"/>
</dbReference>
<keyword evidence="1" id="KW-0472">Membrane</keyword>
<protein>
    <submittedName>
        <fullName evidence="2">Uncharacterized protein</fullName>
    </submittedName>
</protein>
<dbReference type="EMBL" id="CP016591">
    <property type="protein sequence ID" value="ANY21043.1"/>
    <property type="molecule type" value="Genomic_DNA"/>
</dbReference>
<dbReference type="STRING" id="692370.A6F68_02548"/>
<keyword evidence="1" id="KW-0812">Transmembrane</keyword>
<dbReference type="OrthoDB" id="7390129at2"/>
<dbReference type="KEGG" id="ado:A6F68_02548"/>
<evidence type="ECO:0000313" key="2">
    <source>
        <dbReference type="EMBL" id="ANY21043.1"/>
    </source>
</evidence>
<organism evidence="2 3">
    <name type="scientific">Tsuneonella dongtanensis</name>
    <dbReference type="NCBI Taxonomy" id="692370"/>
    <lineage>
        <taxon>Bacteria</taxon>
        <taxon>Pseudomonadati</taxon>
        <taxon>Pseudomonadota</taxon>
        <taxon>Alphaproteobacteria</taxon>
        <taxon>Sphingomonadales</taxon>
        <taxon>Erythrobacteraceae</taxon>
        <taxon>Tsuneonella</taxon>
    </lineage>
</organism>
<accession>A0A1B2AFW5</accession>
<gene>
    <name evidence="2" type="ORF">A6F68_02548</name>
</gene>